<feature type="domain" description="Protein kinase" evidence="11">
    <location>
        <begin position="10"/>
        <end position="272"/>
    </location>
</feature>
<dbReference type="PANTHER" id="PTHR24363">
    <property type="entry name" value="SERINE/THREONINE PROTEIN KINASE"/>
    <property type="match status" value="1"/>
</dbReference>
<keyword evidence="4 9" id="KW-0547">Nucleotide-binding</keyword>
<accession>A0A2T1GDY7</accession>
<dbReference type="PROSITE" id="PS50011">
    <property type="entry name" value="PROTEIN_KINASE_DOM"/>
    <property type="match status" value="1"/>
</dbReference>
<feature type="binding site" evidence="9">
    <location>
        <position position="41"/>
    </location>
    <ligand>
        <name>ATP</name>
        <dbReference type="ChEBI" id="CHEBI:30616"/>
    </ligand>
</feature>
<feature type="compositionally biased region" description="Pro residues" evidence="10">
    <location>
        <begin position="491"/>
        <end position="522"/>
    </location>
</feature>
<dbReference type="InterPro" id="IPR003646">
    <property type="entry name" value="SH3-like_bac-type"/>
</dbReference>
<dbReference type="OrthoDB" id="428645at2"/>
<keyword evidence="13" id="KW-1185">Reference proteome</keyword>
<name>A0A2T1GDY7_9CYAN</name>
<evidence type="ECO:0000256" key="6">
    <source>
        <dbReference type="ARBA" id="ARBA00022840"/>
    </source>
</evidence>
<reference evidence="12 13" key="1">
    <citation type="submission" date="2018-03" db="EMBL/GenBank/DDBJ databases">
        <title>The ancient ancestry and fast evolution of plastids.</title>
        <authorList>
            <person name="Moore K.R."/>
            <person name="Magnabosco C."/>
            <person name="Momper L."/>
            <person name="Gold D.A."/>
            <person name="Bosak T."/>
            <person name="Fournier G.P."/>
        </authorList>
    </citation>
    <scope>NUCLEOTIDE SEQUENCE [LARGE SCALE GENOMIC DNA]</scope>
    <source>
        <strain evidence="12 13">CCALA 037</strain>
    </source>
</reference>
<organism evidence="12 13">
    <name type="scientific">Chamaesiphon polymorphus CCALA 037</name>
    <dbReference type="NCBI Taxonomy" id="2107692"/>
    <lineage>
        <taxon>Bacteria</taxon>
        <taxon>Bacillati</taxon>
        <taxon>Cyanobacteriota</taxon>
        <taxon>Cyanophyceae</taxon>
        <taxon>Gomontiellales</taxon>
        <taxon>Chamaesiphonaceae</taxon>
        <taxon>Chamaesiphon</taxon>
    </lineage>
</organism>
<dbReference type="SUPFAM" id="SSF56112">
    <property type="entry name" value="Protein kinase-like (PK-like)"/>
    <property type="match status" value="1"/>
</dbReference>
<evidence type="ECO:0000313" key="12">
    <source>
        <dbReference type="EMBL" id="PSB55636.1"/>
    </source>
</evidence>
<gene>
    <name evidence="12" type="ORF">C7B77_14435</name>
</gene>
<evidence type="ECO:0000256" key="1">
    <source>
        <dbReference type="ARBA" id="ARBA00012513"/>
    </source>
</evidence>
<evidence type="ECO:0000256" key="5">
    <source>
        <dbReference type="ARBA" id="ARBA00022777"/>
    </source>
</evidence>
<feature type="region of interest" description="Disordered" evidence="10">
    <location>
        <begin position="432"/>
        <end position="552"/>
    </location>
</feature>
<dbReference type="Pfam" id="PF00069">
    <property type="entry name" value="Pkinase"/>
    <property type="match status" value="1"/>
</dbReference>
<dbReference type="CDD" id="cd14014">
    <property type="entry name" value="STKc_PknB_like"/>
    <property type="match status" value="1"/>
</dbReference>
<dbReference type="RefSeq" id="WP_106305959.1">
    <property type="nucleotide sequence ID" value="NZ_PVWO01000174.1"/>
</dbReference>
<comment type="catalytic activity">
    <reaction evidence="8">
        <text>L-seryl-[protein] + ATP = O-phospho-L-seryl-[protein] + ADP + H(+)</text>
        <dbReference type="Rhea" id="RHEA:17989"/>
        <dbReference type="Rhea" id="RHEA-COMP:9863"/>
        <dbReference type="Rhea" id="RHEA-COMP:11604"/>
        <dbReference type="ChEBI" id="CHEBI:15378"/>
        <dbReference type="ChEBI" id="CHEBI:29999"/>
        <dbReference type="ChEBI" id="CHEBI:30616"/>
        <dbReference type="ChEBI" id="CHEBI:83421"/>
        <dbReference type="ChEBI" id="CHEBI:456216"/>
        <dbReference type="EC" id="2.7.11.1"/>
    </reaction>
</comment>
<dbReference type="InterPro" id="IPR000719">
    <property type="entry name" value="Prot_kinase_dom"/>
</dbReference>
<evidence type="ECO:0000256" key="3">
    <source>
        <dbReference type="ARBA" id="ARBA00022679"/>
    </source>
</evidence>
<protein>
    <recommendedName>
        <fullName evidence="1">non-specific serine/threonine protein kinase</fullName>
        <ecNumber evidence="1">2.7.11.1</ecNumber>
    </recommendedName>
</protein>
<dbReference type="Proteomes" id="UP000238937">
    <property type="component" value="Unassembled WGS sequence"/>
</dbReference>
<evidence type="ECO:0000256" key="9">
    <source>
        <dbReference type="PROSITE-ProRule" id="PRU10141"/>
    </source>
</evidence>
<feature type="region of interest" description="Disordered" evidence="10">
    <location>
        <begin position="287"/>
        <end position="319"/>
    </location>
</feature>
<dbReference type="GO" id="GO:0005524">
    <property type="term" value="F:ATP binding"/>
    <property type="evidence" value="ECO:0007669"/>
    <property type="project" value="UniProtKB-UniRule"/>
</dbReference>
<evidence type="ECO:0000313" key="13">
    <source>
        <dbReference type="Proteomes" id="UP000238937"/>
    </source>
</evidence>
<keyword evidence="2 12" id="KW-0723">Serine/threonine-protein kinase</keyword>
<feature type="compositionally biased region" description="Polar residues" evidence="10">
    <location>
        <begin position="543"/>
        <end position="552"/>
    </location>
</feature>
<keyword evidence="3" id="KW-0808">Transferase</keyword>
<dbReference type="AlphaFoldDB" id="A0A2T1GDY7"/>
<dbReference type="GO" id="GO:0004674">
    <property type="term" value="F:protein serine/threonine kinase activity"/>
    <property type="evidence" value="ECO:0007669"/>
    <property type="project" value="UniProtKB-KW"/>
</dbReference>
<feature type="compositionally biased region" description="Low complexity" evidence="10">
    <location>
        <begin position="441"/>
        <end position="462"/>
    </location>
</feature>
<keyword evidence="5 12" id="KW-0418">Kinase</keyword>
<proteinExistence type="predicted"/>
<evidence type="ECO:0000256" key="4">
    <source>
        <dbReference type="ARBA" id="ARBA00022741"/>
    </source>
</evidence>
<dbReference type="PROSITE" id="PS00107">
    <property type="entry name" value="PROTEIN_KINASE_ATP"/>
    <property type="match status" value="1"/>
</dbReference>
<dbReference type="PRINTS" id="PR01217">
    <property type="entry name" value="PRICHEXTENSN"/>
</dbReference>
<dbReference type="EC" id="2.7.11.1" evidence="1"/>
<evidence type="ECO:0000256" key="8">
    <source>
        <dbReference type="ARBA" id="ARBA00048679"/>
    </source>
</evidence>
<evidence type="ECO:0000256" key="10">
    <source>
        <dbReference type="SAM" id="MobiDB-lite"/>
    </source>
</evidence>
<dbReference type="Gene3D" id="2.30.30.40">
    <property type="entry name" value="SH3 Domains"/>
    <property type="match status" value="1"/>
</dbReference>
<sequence>MIGQLLAGHYRVLEVLGAGGFGQTYITEDLHLPGNPKCVLKHLKPASSDRTLLDIARNFFEKEAIVLQQLGNHDRIPRLLAYFEEQQEFYLVQEYVPGHPLSKELTKGTKWSEAQVIELLNEILDILVFIHGQGVIHRDIKPDNIMRRNRDRRLILIDFGAIKQVRNQQMLNGQNTVTVAIGTPGYMPIEQASGTPRASSDLYSLGTIGIQALTGVNPYELATDENTGELKWEHLTLANPQLIAILQRMTRYHFKDRFQTAAEALKAVRGLISGVVVSPDATYVQVPQPQLRNPDSQAATVMTSRPPATNSQSSSPTFANPSGPNLFPVFGGVAAILAAVGSFVWFSRGVFDRQDFARDVSTDLCRIATPTDLPSTRVRAQPERDAKIVANLARGTKVVYRSEQDAFIQIQMADRSTGWVFNNQIASCNAPVIKSTPKPTVTPKSESPKPVVVPSPRVTRTPIPTPSITPTPESTPTPLESATPIEVPSPGVSPTPAVTPTPTPSPTIPVPTPTPSIEPSPPTKQYSDPDPGYGNTPKPTPSTPAKDSTPLW</sequence>
<dbReference type="Pfam" id="PF08239">
    <property type="entry name" value="SH3_3"/>
    <property type="match status" value="1"/>
</dbReference>
<comment type="caution">
    <text evidence="12">The sequence shown here is derived from an EMBL/GenBank/DDBJ whole genome shotgun (WGS) entry which is preliminary data.</text>
</comment>
<evidence type="ECO:0000259" key="11">
    <source>
        <dbReference type="PROSITE" id="PS50011"/>
    </source>
</evidence>
<dbReference type="InterPro" id="IPR011009">
    <property type="entry name" value="Kinase-like_dom_sf"/>
</dbReference>
<dbReference type="EMBL" id="PVWO01000174">
    <property type="protein sequence ID" value="PSB55636.1"/>
    <property type="molecule type" value="Genomic_DNA"/>
</dbReference>
<dbReference type="Gene3D" id="1.10.510.10">
    <property type="entry name" value="Transferase(Phosphotransferase) domain 1"/>
    <property type="match status" value="1"/>
</dbReference>
<evidence type="ECO:0000256" key="2">
    <source>
        <dbReference type="ARBA" id="ARBA00022527"/>
    </source>
</evidence>
<dbReference type="InterPro" id="IPR017441">
    <property type="entry name" value="Protein_kinase_ATP_BS"/>
</dbReference>
<dbReference type="PANTHER" id="PTHR24363:SF0">
    <property type="entry name" value="SERINE_THREONINE KINASE LIKE DOMAIN CONTAINING 1"/>
    <property type="match status" value="1"/>
</dbReference>
<comment type="catalytic activity">
    <reaction evidence="7">
        <text>L-threonyl-[protein] + ATP = O-phospho-L-threonyl-[protein] + ADP + H(+)</text>
        <dbReference type="Rhea" id="RHEA:46608"/>
        <dbReference type="Rhea" id="RHEA-COMP:11060"/>
        <dbReference type="Rhea" id="RHEA-COMP:11605"/>
        <dbReference type="ChEBI" id="CHEBI:15378"/>
        <dbReference type="ChEBI" id="CHEBI:30013"/>
        <dbReference type="ChEBI" id="CHEBI:30616"/>
        <dbReference type="ChEBI" id="CHEBI:61977"/>
        <dbReference type="ChEBI" id="CHEBI:456216"/>
        <dbReference type="EC" id="2.7.11.1"/>
    </reaction>
</comment>
<dbReference type="SMART" id="SM00220">
    <property type="entry name" value="S_TKc"/>
    <property type="match status" value="1"/>
</dbReference>
<keyword evidence="6 9" id="KW-0067">ATP-binding</keyword>
<evidence type="ECO:0000256" key="7">
    <source>
        <dbReference type="ARBA" id="ARBA00047899"/>
    </source>
</evidence>
<feature type="compositionally biased region" description="Pro residues" evidence="10">
    <location>
        <begin position="463"/>
        <end position="475"/>
    </location>
</feature>